<organism evidence="2 3">
    <name type="scientific">Parahaliea aestuarii</name>
    <dbReference type="NCBI Taxonomy" id="1852021"/>
    <lineage>
        <taxon>Bacteria</taxon>
        <taxon>Pseudomonadati</taxon>
        <taxon>Pseudomonadota</taxon>
        <taxon>Gammaproteobacteria</taxon>
        <taxon>Cellvibrionales</taxon>
        <taxon>Halieaceae</taxon>
        <taxon>Parahaliea</taxon>
    </lineage>
</organism>
<dbReference type="RefSeq" id="WP_148063348.1">
    <property type="nucleotide sequence ID" value="NZ_VRYZ01000002.1"/>
</dbReference>
<dbReference type="SUPFAM" id="SSF158668">
    <property type="entry name" value="MtlR-like"/>
    <property type="match status" value="1"/>
</dbReference>
<protein>
    <submittedName>
        <fullName evidence="2">DUF4145 domain-containing protein</fullName>
    </submittedName>
</protein>
<gene>
    <name evidence="2" type="ORF">FVW59_06155</name>
</gene>
<dbReference type="AlphaFoldDB" id="A0A5C8ZXU7"/>
<reference evidence="2 3" key="1">
    <citation type="submission" date="2019-08" db="EMBL/GenBank/DDBJ databases">
        <title>Parahaliea maris sp. nov., isolated from the surface seawater.</title>
        <authorList>
            <person name="Liu Y."/>
        </authorList>
    </citation>
    <scope>NUCLEOTIDE SEQUENCE [LARGE SCALE GENOMIC DNA]</scope>
    <source>
        <strain evidence="2 3">S2-26</strain>
    </source>
</reference>
<proteinExistence type="predicted"/>
<comment type="caution">
    <text evidence="2">The sequence shown here is derived from an EMBL/GenBank/DDBJ whole genome shotgun (WGS) entry which is preliminary data.</text>
</comment>
<feature type="domain" description="DUF4145" evidence="1">
    <location>
        <begin position="53"/>
        <end position="106"/>
    </location>
</feature>
<dbReference type="OrthoDB" id="9814134at2"/>
<evidence type="ECO:0000313" key="3">
    <source>
        <dbReference type="Proteomes" id="UP000321933"/>
    </source>
</evidence>
<dbReference type="Pfam" id="PF13643">
    <property type="entry name" value="DUF4145"/>
    <property type="match status" value="1"/>
</dbReference>
<evidence type="ECO:0000313" key="2">
    <source>
        <dbReference type="EMBL" id="TXS93413.1"/>
    </source>
</evidence>
<dbReference type="EMBL" id="VRYZ01000002">
    <property type="protein sequence ID" value="TXS93413.1"/>
    <property type="molecule type" value="Genomic_DNA"/>
</dbReference>
<dbReference type="PANTHER" id="PTHR37941:SF1">
    <property type="entry name" value="FUMARASE E-RELATED"/>
    <property type="match status" value="1"/>
</dbReference>
<dbReference type="Proteomes" id="UP000321933">
    <property type="component" value="Unassembled WGS sequence"/>
</dbReference>
<dbReference type="InterPro" id="IPR038026">
    <property type="entry name" value="MtlR-like_sf"/>
</dbReference>
<accession>A0A5C8ZXU7</accession>
<dbReference type="InterPro" id="IPR007761">
    <property type="entry name" value="MtlR-like"/>
</dbReference>
<evidence type="ECO:0000259" key="1">
    <source>
        <dbReference type="Pfam" id="PF13643"/>
    </source>
</evidence>
<dbReference type="GO" id="GO:0045892">
    <property type="term" value="P:negative regulation of DNA-templated transcription"/>
    <property type="evidence" value="ECO:0007669"/>
    <property type="project" value="TreeGrafter"/>
</dbReference>
<dbReference type="InterPro" id="IPR025285">
    <property type="entry name" value="DUF4145"/>
</dbReference>
<sequence>MSITLNGVWLQQLNIELEGSDRSCAVLGGAVLDDRLAKLIKKFLLPPKNEKEDRLLGRGRAVESFSARIELARRLNLVAEEVSRSLDWIRDIRNDAAHREEFSFEENSCQSRVENIIEALELKTYGPGLLECPYASPKGHFIVAVTMIVARIELETESVNGTLHDPIRNHQISIGA</sequence>
<keyword evidence="3" id="KW-1185">Reference proteome</keyword>
<name>A0A5C8ZXU7_9GAMM</name>
<dbReference type="Gene3D" id="1.20.120.330">
    <property type="entry name" value="Nucleotidyltransferases domain 2"/>
    <property type="match status" value="1"/>
</dbReference>
<dbReference type="PANTHER" id="PTHR37941">
    <property type="entry name" value="FUMARASE E-RELATED"/>
    <property type="match status" value="1"/>
</dbReference>